<dbReference type="AlphaFoldDB" id="A0A8H4X6X0"/>
<sequence>TQTPVETPFTKTDDGTVLVYSAYTLSYFNVAGYSVTATAGYGTPSTVSTPLPSQTAVDNDGNGQCGTSDSLSKSGLGDACNRAINSFDDDTVYTGYTTRYSRSTKGLLMAASFGQAACIAKFECDDYGIGMKGSDIKAAREKAKEDDGIWICGHIRLSNSCSVVMDYCTNCKSRG</sequence>
<organism evidence="1 2">
    <name type="scientific">Fusarium sarcochroum</name>
    <dbReference type="NCBI Taxonomy" id="1208366"/>
    <lineage>
        <taxon>Eukaryota</taxon>
        <taxon>Fungi</taxon>
        <taxon>Dikarya</taxon>
        <taxon>Ascomycota</taxon>
        <taxon>Pezizomycotina</taxon>
        <taxon>Sordariomycetes</taxon>
        <taxon>Hypocreomycetidae</taxon>
        <taxon>Hypocreales</taxon>
        <taxon>Nectriaceae</taxon>
        <taxon>Fusarium</taxon>
        <taxon>Fusarium lateritium species complex</taxon>
    </lineage>
</organism>
<evidence type="ECO:0000313" key="1">
    <source>
        <dbReference type="EMBL" id="KAF4963500.1"/>
    </source>
</evidence>
<name>A0A8H4X6X0_9HYPO</name>
<proteinExistence type="predicted"/>
<dbReference type="EMBL" id="JABEXW010000470">
    <property type="protein sequence ID" value="KAF4963500.1"/>
    <property type="molecule type" value="Genomic_DNA"/>
</dbReference>
<keyword evidence="2" id="KW-1185">Reference proteome</keyword>
<dbReference type="Proteomes" id="UP000622797">
    <property type="component" value="Unassembled WGS sequence"/>
</dbReference>
<accession>A0A8H4X6X0</accession>
<protein>
    <submittedName>
        <fullName evidence="1">Uncharacterized protein</fullName>
    </submittedName>
</protein>
<dbReference type="OrthoDB" id="3886018at2759"/>
<feature type="non-terminal residue" evidence="1">
    <location>
        <position position="1"/>
    </location>
</feature>
<gene>
    <name evidence="1" type="ORF">FSARC_8509</name>
</gene>
<dbReference type="InterPro" id="IPR029167">
    <property type="entry name" value="Mug117"/>
</dbReference>
<evidence type="ECO:0000313" key="2">
    <source>
        <dbReference type="Proteomes" id="UP000622797"/>
    </source>
</evidence>
<dbReference type="Pfam" id="PF15474">
    <property type="entry name" value="MU117"/>
    <property type="match status" value="1"/>
</dbReference>
<reference evidence="1" key="1">
    <citation type="journal article" date="2020" name="BMC Genomics">
        <title>Correction to: Identification and distribution of gene clusters required for synthesis of sphingolipid metabolism inhibitors in diverse species of the filamentous fungus Fusarium.</title>
        <authorList>
            <person name="Kim H.S."/>
            <person name="Lohmar J.M."/>
            <person name="Busman M."/>
            <person name="Brown D.W."/>
            <person name="Naumann T.A."/>
            <person name="Divon H.H."/>
            <person name="Lysoe E."/>
            <person name="Uhlig S."/>
            <person name="Proctor R.H."/>
        </authorList>
    </citation>
    <scope>NUCLEOTIDE SEQUENCE</scope>
    <source>
        <strain evidence="1">NRRL 20472</strain>
    </source>
</reference>
<reference evidence="1" key="2">
    <citation type="submission" date="2020-05" db="EMBL/GenBank/DDBJ databases">
        <authorList>
            <person name="Kim H.-S."/>
            <person name="Proctor R.H."/>
            <person name="Brown D.W."/>
        </authorList>
    </citation>
    <scope>NUCLEOTIDE SEQUENCE</scope>
    <source>
        <strain evidence="1">NRRL 20472</strain>
    </source>
</reference>
<comment type="caution">
    <text evidence="1">The sequence shown here is derived from an EMBL/GenBank/DDBJ whole genome shotgun (WGS) entry which is preliminary data.</text>
</comment>